<dbReference type="InterPro" id="IPR000182">
    <property type="entry name" value="GNAT_dom"/>
</dbReference>
<dbReference type="Pfam" id="PF13302">
    <property type="entry name" value="Acetyltransf_3"/>
    <property type="match status" value="1"/>
</dbReference>
<proteinExistence type="predicted"/>
<dbReference type="SUPFAM" id="SSF55729">
    <property type="entry name" value="Acyl-CoA N-acyltransferases (Nat)"/>
    <property type="match status" value="1"/>
</dbReference>
<sequence>MPKWQGNGYMTEASTIVTDFWFNTLNRNILRVPKATINVASKKISISSGMRLIATSKKQYIEGELDTELWEITKEEWNKKHAY</sequence>
<reference evidence="3" key="1">
    <citation type="submission" date="2016-09" db="EMBL/GenBank/DDBJ databases">
        <authorList>
            <person name="Varghese N."/>
            <person name="Submissions S."/>
        </authorList>
    </citation>
    <scope>NUCLEOTIDE SEQUENCE [LARGE SCALE GENOMIC DNA]</scope>
    <source>
        <strain evidence="3">ANC 4422</strain>
    </source>
</reference>
<evidence type="ECO:0000313" key="2">
    <source>
        <dbReference type="EMBL" id="SDB82149.1"/>
    </source>
</evidence>
<accession>A0A1G6GJQ5</accession>
<dbReference type="GO" id="GO:0016747">
    <property type="term" value="F:acyltransferase activity, transferring groups other than amino-acyl groups"/>
    <property type="evidence" value="ECO:0007669"/>
    <property type="project" value="InterPro"/>
</dbReference>
<dbReference type="AlphaFoldDB" id="A0A1G6GJQ5"/>
<dbReference type="Gene3D" id="3.40.630.30">
    <property type="match status" value="1"/>
</dbReference>
<protein>
    <submittedName>
        <fullName evidence="2">Acetyltransferase (GNAT) domain-containing protein</fullName>
    </submittedName>
</protein>
<evidence type="ECO:0000259" key="1">
    <source>
        <dbReference type="Pfam" id="PF13302"/>
    </source>
</evidence>
<gene>
    <name evidence="2" type="ORF">SAMN05421733_101274</name>
</gene>
<keyword evidence="3" id="KW-1185">Reference proteome</keyword>
<evidence type="ECO:0000313" key="3">
    <source>
        <dbReference type="Proteomes" id="UP000242501"/>
    </source>
</evidence>
<dbReference type="InterPro" id="IPR016181">
    <property type="entry name" value="Acyl_CoA_acyltransferase"/>
</dbReference>
<dbReference type="EMBL" id="FMYL01000001">
    <property type="protein sequence ID" value="SDB82149.1"/>
    <property type="molecule type" value="Genomic_DNA"/>
</dbReference>
<feature type="domain" description="N-acetyltransferase" evidence="1">
    <location>
        <begin position="2"/>
        <end position="51"/>
    </location>
</feature>
<name>A0A1G6GJQ5_9GAMM</name>
<keyword evidence="2" id="KW-0808">Transferase</keyword>
<organism evidence="2 3">
    <name type="scientific">Acinetobacter boissieri</name>
    <dbReference type="NCBI Taxonomy" id="1219383"/>
    <lineage>
        <taxon>Bacteria</taxon>
        <taxon>Pseudomonadati</taxon>
        <taxon>Pseudomonadota</taxon>
        <taxon>Gammaproteobacteria</taxon>
        <taxon>Moraxellales</taxon>
        <taxon>Moraxellaceae</taxon>
        <taxon>Acinetobacter</taxon>
    </lineage>
</organism>
<dbReference type="Proteomes" id="UP000242501">
    <property type="component" value="Unassembled WGS sequence"/>
</dbReference>
<dbReference type="STRING" id="1219383.SAMN05421733_101274"/>